<dbReference type="EMBL" id="JAECZC010000056">
    <property type="protein sequence ID" value="MBH8565182.1"/>
    <property type="molecule type" value="Genomic_DNA"/>
</dbReference>
<dbReference type="RefSeq" id="WP_214662724.1">
    <property type="nucleotide sequence ID" value="NZ_JAECZC010000056.1"/>
</dbReference>
<comment type="caution">
    <text evidence="1">The sequence shown here is derived from an EMBL/GenBank/DDBJ whole genome shotgun (WGS) entry which is preliminary data.</text>
</comment>
<sequence>MLTFKLKNGEVVHVELKNLDEFLRKNKGNLETHRIELRGDLDFDGVVPDSVKV</sequence>
<dbReference type="Proteomes" id="UP000632766">
    <property type="component" value="Unassembled WGS sequence"/>
</dbReference>
<gene>
    <name evidence="1" type="ORF">I8748_23865</name>
</gene>
<proteinExistence type="predicted"/>
<name>A0A8J7HT23_9NOST</name>
<evidence type="ECO:0000313" key="1">
    <source>
        <dbReference type="EMBL" id="MBH8565182.1"/>
    </source>
</evidence>
<keyword evidence="2" id="KW-1185">Reference proteome</keyword>
<organism evidence="1 2">
    <name type="scientific">Amazonocrinis nigriterrae CENA67</name>
    <dbReference type="NCBI Taxonomy" id="2794033"/>
    <lineage>
        <taxon>Bacteria</taxon>
        <taxon>Bacillati</taxon>
        <taxon>Cyanobacteriota</taxon>
        <taxon>Cyanophyceae</taxon>
        <taxon>Nostocales</taxon>
        <taxon>Nostocaceae</taxon>
        <taxon>Amazonocrinis</taxon>
        <taxon>Amazonocrinis nigriterrae</taxon>
    </lineage>
</organism>
<reference evidence="1 2" key="1">
    <citation type="journal article" date="2021" name="Int. J. Syst. Evol. Microbiol.">
        <title>Amazonocrinis nigriterrae gen. nov., sp. nov., Atlanticothrix silvestris gen. nov., sp. nov. and Dendronalium phyllosphericum gen. nov., sp. nov., nostocacean cyanobacteria from Brazilian environments.</title>
        <authorList>
            <person name="Alvarenga D.O."/>
            <person name="Andreote A.P.D."/>
            <person name="Branco L.H.Z."/>
            <person name="Delbaje E."/>
            <person name="Cruz R.B."/>
            <person name="Varani A.M."/>
            <person name="Fiore M.F."/>
        </authorList>
    </citation>
    <scope>NUCLEOTIDE SEQUENCE [LARGE SCALE GENOMIC DNA]</scope>
    <source>
        <strain evidence="1 2">CENA67</strain>
    </source>
</reference>
<dbReference type="AlphaFoldDB" id="A0A8J7HT23"/>
<protein>
    <submittedName>
        <fullName evidence="1">Uncharacterized protein</fullName>
    </submittedName>
</protein>
<evidence type="ECO:0000313" key="2">
    <source>
        <dbReference type="Proteomes" id="UP000632766"/>
    </source>
</evidence>
<accession>A0A8J7HT23</accession>